<feature type="transmembrane region" description="Helical" evidence="2">
    <location>
        <begin position="6"/>
        <end position="25"/>
    </location>
</feature>
<keyword evidence="3" id="KW-0808">Transferase</keyword>
<gene>
    <name evidence="3" type="ORF">DEO72_LG5g2108</name>
</gene>
<dbReference type="EMBL" id="CP039349">
    <property type="protein sequence ID" value="QCD94030.1"/>
    <property type="molecule type" value="Genomic_DNA"/>
</dbReference>
<proteinExistence type="predicted"/>
<feature type="transmembrane region" description="Helical" evidence="2">
    <location>
        <begin position="322"/>
        <end position="345"/>
    </location>
</feature>
<evidence type="ECO:0000313" key="4">
    <source>
        <dbReference type="Proteomes" id="UP000501690"/>
    </source>
</evidence>
<keyword evidence="4" id="KW-1185">Reference proteome</keyword>
<organism evidence="3 4">
    <name type="scientific">Vigna unguiculata</name>
    <name type="common">Cowpea</name>
    <dbReference type="NCBI Taxonomy" id="3917"/>
    <lineage>
        <taxon>Eukaryota</taxon>
        <taxon>Viridiplantae</taxon>
        <taxon>Streptophyta</taxon>
        <taxon>Embryophyta</taxon>
        <taxon>Tracheophyta</taxon>
        <taxon>Spermatophyta</taxon>
        <taxon>Magnoliopsida</taxon>
        <taxon>eudicotyledons</taxon>
        <taxon>Gunneridae</taxon>
        <taxon>Pentapetalae</taxon>
        <taxon>rosids</taxon>
        <taxon>fabids</taxon>
        <taxon>Fabales</taxon>
        <taxon>Fabaceae</taxon>
        <taxon>Papilionoideae</taxon>
        <taxon>50 kb inversion clade</taxon>
        <taxon>NPAAA clade</taxon>
        <taxon>indigoferoid/millettioid clade</taxon>
        <taxon>Phaseoleae</taxon>
        <taxon>Vigna</taxon>
    </lineage>
</organism>
<keyword evidence="2" id="KW-0812">Transmembrane</keyword>
<keyword evidence="2" id="KW-0472">Membrane</keyword>
<name>A0A4D6LZM0_VIGUN</name>
<accession>A0A4D6LZM0</accession>
<reference evidence="3 4" key="1">
    <citation type="submission" date="2019-04" db="EMBL/GenBank/DDBJ databases">
        <title>An improved genome assembly and genetic linkage map for asparagus bean, Vigna unguiculata ssp. sesquipedialis.</title>
        <authorList>
            <person name="Xia Q."/>
            <person name="Zhang R."/>
            <person name="Dong Y."/>
        </authorList>
    </citation>
    <scope>NUCLEOTIDE SEQUENCE [LARGE SCALE GENOMIC DNA]</scope>
    <source>
        <tissue evidence="3">Leaf</tissue>
    </source>
</reference>
<dbReference type="GO" id="GO:0016740">
    <property type="term" value="F:transferase activity"/>
    <property type="evidence" value="ECO:0007669"/>
    <property type="project" value="UniProtKB-KW"/>
</dbReference>
<evidence type="ECO:0000256" key="1">
    <source>
        <dbReference type="SAM" id="MobiDB-lite"/>
    </source>
</evidence>
<dbReference type="AlphaFoldDB" id="A0A4D6LZM0"/>
<protein>
    <submittedName>
        <fullName evidence="3">Serine palmitoyltransferase</fullName>
    </submittedName>
</protein>
<keyword evidence="2" id="KW-1133">Transmembrane helix</keyword>
<feature type="compositionally biased region" description="Basic and acidic residues" evidence="1">
    <location>
        <begin position="122"/>
        <end position="134"/>
    </location>
</feature>
<dbReference type="Proteomes" id="UP000501690">
    <property type="component" value="Linkage Group LG5"/>
</dbReference>
<feature type="region of interest" description="Disordered" evidence="1">
    <location>
        <begin position="121"/>
        <end position="154"/>
    </location>
</feature>
<sequence>MIAIPYLTALTTYFSYGLLFAFGQFRDFFRKIFDWCSSHNLQIQSNKKRKKEKSRHNRGRERWSSRQVDLSLFPSSVVWPLFIYSSIQHSTTHSLSPTPHFPSSNTTVALSLVLSLTGSRDSGSDLRLPPHRETSFQTQNPDPSKSPHHDRDSVSHRVDHLLQLRLALRLRPVQGFLPQNLRLVQLSQSSEIYNHYYLFLIHISKTSNETFFSFHQRSNQTRKEKKKNPGITAGGNAGLAARWTFLSFLPPLYGPFSSTPRYNTAPHILFPQPHTFRLPTPPLLSPSFSPSRVRETRVRISDCRRTAKRVSKLRIQIPPSPLTMIAIPYLTALTTYFSYGLLFAFGQFRDFFRKIFDWCSSHNLQVLHFSH</sequence>
<evidence type="ECO:0000256" key="2">
    <source>
        <dbReference type="SAM" id="Phobius"/>
    </source>
</evidence>
<feature type="compositionally biased region" description="Basic and acidic residues" evidence="1">
    <location>
        <begin position="145"/>
        <end position="154"/>
    </location>
</feature>
<evidence type="ECO:0000313" key="3">
    <source>
        <dbReference type="EMBL" id="QCD94030.1"/>
    </source>
</evidence>